<organism evidence="3 4">
    <name type="scientific">Paenibacillus glycinis</name>
    <dbReference type="NCBI Taxonomy" id="2697035"/>
    <lineage>
        <taxon>Bacteria</taxon>
        <taxon>Bacillati</taxon>
        <taxon>Bacillota</taxon>
        <taxon>Bacilli</taxon>
        <taxon>Bacillales</taxon>
        <taxon>Paenibacillaceae</taxon>
        <taxon>Paenibacillus</taxon>
    </lineage>
</organism>
<feature type="compositionally biased region" description="Basic residues" evidence="1">
    <location>
        <begin position="58"/>
        <end position="67"/>
    </location>
</feature>
<dbReference type="RefSeq" id="WP_161740775.1">
    <property type="nucleotide sequence ID" value="NZ_JAAAMV010000001.1"/>
</dbReference>
<evidence type="ECO:0000313" key="4">
    <source>
        <dbReference type="Proteomes" id="UP000665561"/>
    </source>
</evidence>
<evidence type="ECO:0000313" key="3">
    <source>
        <dbReference type="EMBL" id="NBD22706.1"/>
    </source>
</evidence>
<feature type="transmembrane region" description="Helical" evidence="2">
    <location>
        <begin position="29"/>
        <end position="45"/>
    </location>
</feature>
<sequence length="102" mass="11358">MPRKLSLPTIIILSLVVIGLVSQTISNPYQLLIPVAVFGVIYLLYKFPPGAAAAKAKAKPHQRYKASARKDQQQAGRTKTRKNMPFRVIEGGKDDDDLPKYH</sequence>
<keyword evidence="2" id="KW-0472">Membrane</keyword>
<comment type="caution">
    <text evidence="3">The sequence shown here is derived from an EMBL/GenBank/DDBJ whole genome shotgun (WGS) entry which is preliminary data.</text>
</comment>
<evidence type="ECO:0000256" key="2">
    <source>
        <dbReference type="SAM" id="Phobius"/>
    </source>
</evidence>
<feature type="compositionally biased region" description="Acidic residues" evidence="1">
    <location>
        <begin position="93"/>
        <end position="102"/>
    </location>
</feature>
<proteinExistence type="predicted"/>
<reference evidence="3 4" key="1">
    <citation type="submission" date="2020-01" db="EMBL/GenBank/DDBJ databases">
        <title>Paenibacillus soybeanensis sp. nov. isolated from the nodules of soybean (Glycine max(L.) Merr).</title>
        <authorList>
            <person name="Wang H."/>
        </authorList>
    </citation>
    <scope>NUCLEOTIDE SEQUENCE [LARGE SCALE GENOMIC DNA]</scope>
    <source>
        <strain evidence="3 4">T1</strain>
    </source>
</reference>
<protein>
    <submittedName>
        <fullName evidence="3">Uncharacterized protein</fullName>
    </submittedName>
</protein>
<gene>
    <name evidence="3" type="ORF">GT019_02335</name>
</gene>
<feature type="region of interest" description="Disordered" evidence="1">
    <location>
        <begin position="58"/>
        <end position="102"/>
    </location>
</feature>
<keyword evidence="2" id="KW-1133">Transmembrane helix</keyword>
<dbReference type="Proteomes" id="UP000665561">
    <property type="component" value="Unassembled WGS sequence"/>
</dbReference>
<keyword evidence="4" id="KW-1185">Reference proteome</keyword>
<keyword evidence="2" id="KW-0812">Transmembrane</keyword>
<name>A0ABW9XJJ6_9BACL</name>
<dbReference type="EMBL" id="JAAAMV010000001">
    <property type="protein sequence ID" value="NBD22706.1"/>
    <property type="molecule type" value="Genomic_DNA"/>
</dbReference>
<accession>A0ABW9XJJ6</accession>
<evidence type="ECO:0000256" key="1">
    <source>
        <dbReference type="SAM" id="MobiDB-lite"/>
    </source>
</evidence>